<evidence type="ECO:0000313" key="4">
    <source>
        <dbReference type="EnsemblMetazoa" id="AFUN011138-PA"/>
    </source>
</evidence>
<comment type="cofactor">
    <cofactor evidence="1">
        <name>a divalent metal cation</name>
        <dbReference type="ChEBI" id="CHEBI:60240"/>
    </cofactor>
</comment>
<dbReference type="VEuPathDB" id="VectorBase:AFUN2_014266"/>
<dbReference type="Pfam" id="PF13359">
    <property type="entry name" value="DDE_Tnp_4"/>
    <property type="match status" value="2"/>
</dbReference>
<feature type="domain" description="DDE Tnp4" evidence="3">
    <location>
        <begin position="1"/>
        <end position="53"/>
    </location>
</feature>
<name>A0A182RXW7_ANOFN</name>
<reference evidence="4" key="1">
    <citation type="submission" date="2020-05" db="UniProtKB">
        <authorList>
            <consortium name="EnsemblMetazoa"/>
        </authorList>
    </citation>
    <scope>IDENTIFICATION</scope>
    <source>
        <strain evidence="4">FUMOZ</strain>
    </source>
</reference>
<sequence>IDGKHVPIQSPKHSGSEFFNYKGFYSIVLLAVCNANYEVIYADVGCQGRVSDGARDKAFAMTDYLIRPFAGNHAPGSIERVFNQRHSAARSTIENVFGIMTKRFRVLVGPITEPELARLVVMTTVYLHNYEQVGEGDMAIEPGQEGSSSLIDLAGVRIRSSNQ</sequence>
<evidence type="ECO:0000259" key="3">
    <source>
        <dbReference type="Pfam" id="PF13359"/>
    </source>
</evidence>
<evidence type="ECO:0000256" key="2">
    <source>
        <dbReference type="ARBA" id="ARBA00022723"/>
    </source>
</evidence>
<protein>
    <recommendedName>
        <fullName evidence="3">DDE Tnp4 domain-containing protein</fullName>
    </recommendedName>
</protein>
<evidence type="ECO:0000256" key="1">
    <source>
        <dbReference type="ARBA" id="ARBA00001968"/>
    </source>
</evidence>
<proteinExistence type="predicted"/>
<keyword evidence="2" id="KW-0479">Metal-binding</keyword>
<accession>A0A182RXW7</accession>
<dbReference type="STRING" id="62324.A0A182RXW7"/>
<dbReference type="AlphaFoldDB" id="A0A182RXW7"/>
<dbReference type="GO" id="GO:0046872">
    <property type="term" value="F:metal ion binding"/>
    <property type="evidence" value="ECO:0007669"/>
    <property type="project" value="UniProtKB-KW"/>
</dbReference>
<dbReference type="VEuPathDB" id="VectorBase:AFUN011138"/>
<dbReference type="InterPro" id="IPR027806">
    <property type="entry name" value="HARBI1_dom"/>
</dbReference>
<organism evidence="4">
    <name type="scientific">Anopheles funestus</name>
    <name type="common">African malaria mosquito</name>
    <dbReference type="NCBI Taxonomy" id="62324"/>
    <lineage>
        <taxon>Eukaryota</taxon>
        <taxon>Metazoa</taxon>
        <taxon>Ecdysozoa</taxon>
        <taxon>Arthropoda</taxon>
        <taxon>Hexapoda</taxon>
        <taxon>Insecta</taxon>
        <taxon>Pterygota</taxon>
        <taxon>Neoptera</taxon>
        <taxon>Endopterygota</taxon>
        <taxon>Diptera</taxon>
        <taxon>Nematocera</taxon>
        <taxon>Culicoidea</taxon>
        <taxon>Culicidae</taxon>
        <taxon>Anophelinae</taxon>
        <taxon>Anopheles</taxon>
    </lineage>
</organism>
<dbReference type="EnsemblMetazoa" id="AFUN011138-RA">
    <property type="protein sequence ID" value="AFUN011138-PA"/>
    <property type="gene ID" value="AFUN011138"/>
</dbReference>
<feature type="domain" description="DDE Tnp4" evidence="3">
    <location>
        <begin position="56"/>
        <end position="129"/>
    </location>
</feature>